<dbReference type="NCBIfam" id="TIGR00601">
    <property type="entry name" value="rad23"/>
    <property type="match status" value="1"/>
</dbReference>
<dbReference type="GO" id="GO:0005654">
    <property type="term" value="C:nucleoplasm"/>
    <property type="evidence" value="ECO:0007669"/>
    <property type="project" value="TreeGrafter"/>
</dbReference>
<evidence type="ECO:0000256" key="4">
    <source>
        <dbReference type="ARBA" id="ARBA00023242"/>
    </source>
</evidence>
<dbReference type="InterPro" id="IPR006636">
    <property type="entry name" value="STI1_HS-bd"/>
</dbReference>
<dbReference type="GO" id="GO:0043161">
    <property type="term" value="P:proteasome-mediated ubiquitin-dependent protein catabolic process"/>
    <property type="evidence" value="ECO:0007669"/>
    <property type="project" value="UniProtKB-UniRule"/>
</dbReference>
<dbReference type="SUPFAM" id="SSF101238">
    <property type="entry name" value="XPC-binding domain"/>
    <property type="match status" value="1"/>
</dbReference>
<dbReference type="SMART" id="SM00165">
    <property type="entry name" value="UBA"/>
    <property type="match status" value="2"/>
</dbReference>
<dbReference type="FunFam" id="1.10.10.540:FF:000001">
    <property type="entry name" value="UV excision repair protein RAD23 B"/>
    <property type="match status" value="1"/>
</dbReference>
<keyword evidence="10" id="KW-1185">Reference proteome</keyword>
<dbReference type="PRINTS" id="PR01839">
    <property type="entry name" value="RAD23PROTEIN"/>
</dbReference>
<dbReference type="InterPro" id="IPR004806">
    <property type="entry name" value="Rad23"/>
</dbReference>
<gene>
    <name evidence="9" type="ORF">AGLY_000480</name>
</gene>
<dbReference type="InterPro" id="IPR015360">
    <property type="entry name" value="XPC-bd"/>
</dbReference>
<dbReference type="FunFam" id="1.10.8.10:FF:000002">
    <property type="entry name" value="UV excision repair protein RAD23 homolog"/>
    <property type="match status" value="1"/>
</dbReference>
<evidence type="ECO:0000256" key="2">
    <source>
        <dbReference type="ARBA" id="ARBA00022763"/>
    </source>
</evidence>
<keyword evidence="5" id="KW-0963">Cytoplasm</keyword>
<evidence type="ECO:0000256" key="1">
    <source>
        <dbReference type="ARBA" id="ARBA00022737"/>
    </source>
</evidence>
<comment type="function">
    <text evidence="5">Multiubiquitin chain receptor involved in modulation of proteasomal degradation. Involved in nucleotide excision repair.</text>
</comment>
<dbReference type="CDD" id="cd01805">
    <property type="entry name" value="Ubl_Rad23"/>
    <property type="match status" value="1"/>
</dbReference>
<protein>
    <recommendedName>
        <fullName evidence="5">UV excision repair protein RAD23</fullName>
    </recommendedName>
</protein>
<dbReference type="InterPro" id="IPR000626">
    <property type="entry name" value="Ubiquitin-like_dom"/>
</dbReference>
<dbReference type="InterPro" id="IPR015940">
    <property type="entry name" value="UBA"/>
</dbReference>
<comment type="similarity">
    <text evidence="5">Belongs to the RAD23 family.</text>
</comment>
<feature type="domain" description="Ubiquitin-like" evidence="8">
    <location>
        <begin position="1"/>
        <end position="78"/>
    </location>
</feature>
<organism evidence="9 10">
    <name type="scientific">Aphis glycines</name>
    <name type="common">Soybean aphid</name>
    <dbReference type="NCBI Taxonomy" id="307491"/>
    <lineage>
        <taxon>Eukaryota</taxon>
        <taxon>Metazoa</taxon>
        <taxon>Ecdysozoa</taxon>
        <taxon>Arthropoda</taxon>
        <taxon>Hexapoda</taxon>
        <taxon>Insecta</taxon>
        <taxon>Pterygota</taxon>
        <taxon>Neoptera</taxon>
        <taxon>Paraneoptera</taxon>
        <taxon>Hemiptera</taxon>
        <taxon>Sternorrhyncha</taxon>
        <taxon>Aphidomorpha</taxon>
        <taxon>Aphidoidea</taxon>
        <taxon>Aphididae</taxon>
        <taxon>Aphidini</taxon>
        <taxon>Aphis</taxon>
        <taxon>Aphis</taxon>
    </lineage>
</organism>
<dbReference type="EMBL" id="VYZN01000001">
    <property type="protein sequence ID" value="KAE9544937.1"/>
    <property type="molecule type" value="Genomic_DNA"/>
</dbReference>
<dbReference type="Pfam" id="PF00240">
    <property type="entry name" value="ubiquitin"/>
    <property type="match status" value="1"/>
</dbReference>
<feature type="domain" description="UBA" evidence="7">
    <location>
        <begin position="307"/>
        <end position="347"/>
    </location>
</feature>
<dbReference type="CDD" id="cd14427">
    <property type="entry name" value="UBA2_HR23A"/>
    <property type="match status" value="1"/>
</dbReference>
<keyword evidence="1" id="KW-0677">Repeat</keyword>
<dbReference type="SUPFAM" id="SSF54236">
    <property type="entry name" value="Ubiquitin-like"/>
    <property type="match status" value="1"/>
</dbReference>
<dbReference type="FunFam" id="1.10.8.10:FF:000003">
    <property type="entry name" value="UV excision repair protein RAD23 homolog"/>
    <property type="match status" value="1"/>
</dbReference>
<evidence type="ECO:0000313" key="9">
    <source>
        <dbReference type="EMBL" id="KAE9544937.1"/>
    </source>
</evidence>
<evidence type="ECO:0000256" key="3">
    <source>
        <dbReference type="ARBA" id="ARBA00023204"/>
    </source>
</evidence>
<sequence>MLITFKNLQQQTFKLEIDSDQTVRQLKEKLQAEKGSEYLAENQKLIYAGKILSDDTKISDCNIDSKKFVVVMVSKAAGAASTSSATNVAGTSSASSIVTKPSPSSSTSQKPAEKSPLPVEQPRVEEQSTSPVIESPASEITSDDEYERVVQNVMDMGYERSQVENWVENALRASFNNPDRAVEYLLTGIPDELQADPTINQSMSSLLSEDTGSSTGSSQVPQADPLAFLRNQPTFQQMRSVVQQNPELLNSVLQQIGQTNPALLQMISNNQEAFVRMLNEPNEGAGAAAAPAAAGRGPGGYDVPVSPQDKEAIDRLKALGFPEHQVVQAYFACEKNENMAANLLLTQEPDD</sequence>
<dbReference type="InterPro" id="IPR036353">
    <property type="entry name" value="XPC-bd_sf"/>
</dbReference>
<feature type="region of interest" description="Disordered" evidence="6">
    <location>
        <begin position="81"/>
        <end position="146"/>
    </location>
</feature>
<reference evidence="9 10" key="1">
    <citation type="submission" date="2019-08" db="EMBL/GenBank/DDBJ databases">
        <title>The genome of the soybean aphid Biotype 1, its phylome, world population structure and adaptation to the North American continent.</title>
        <authorList>
            <person name="Giordano R."/>
            <person name="Donthu R.K."/>
            <person name="Hernandez A.G."/>
            <person name="Wright C.L."/>
            <person name="Zimin A.V."/>
        </authorList>
    </citation>
    <scope>NUCLEOTIDE SEQUENCE [LARGE SCALE GENOMIC DNA]</scope>
    <source>
        <tissue evidence="9">Whole aphids</tissue>
    </source>
</reference>
<accession>A0A6G0U7L0</accession>
<dbReference type="SMART" id="SM00213">
    <property type="entry name" value="UBQ"/>
    <property type="match status" value="1"/>
</dbReference>
<dbReference type="InterPro" id="IPR009060">
    <property type="entry name" value="UBA-like_sf"/>
</dbReference>
<name>A0A6G0U7L0_APHGL</name>
<evidence type="ECO:0000256" key="5">
    <source>
        <dbReference type="RuleBase" id="RU367049"/>
    </source>
</evidence>
<dbReference type="GO" id="GO:0031593">
    <property type="term" value="F:polyubiquitin modification-dependent protein binding"/>
    <property type="evidence" value="ECO:0007669"/>
    <property type="project" value="UniProtKB-UniRule"/>
</dbReference>
<comment type="caution">
    <text evidence="9">The sequence shown here is derived from an EMBL/GenBank/DDBJ whole genome shotgun (WGS) entry which is preliminary data.</text>
</comment>
<dbReference type="Gene3D" id="1.10.8.10">
    <property type="entry name" value="DNA helicase RuvA subunit, C-terminal domain"/>
    <property type="match status" value="2"/>
</dbReference>
<proteinExistence type="inferred from homology"/>
<dbReference type="Pfam" id="PF00627">
    <property type="entry name" value="UBA"/>
    <property type="match status" value="2"/>
</dbReference>
<dbReference type="PANTHER" id="PTHR10621">
    <property type="entry name" value="UV EXCISION REPAIR PROTEIN RAD23"/>
    <property type="match status" value="1"/>
</dbReference>
<dbReference type="GO" id="GO:0070628">
    <property type="term" value="F:proteasome binding"/>
    <property type="evidence" value="ECO:0007669"/>
    <property type="project" value="TreeGrafter"/>
</dbReference>
<dbReference type="Proteomes" id="UP000475862">
    <property type="component" value="Unassembled WGS sequence"/>
</dbReference>
<dbReference type="GO" id="GO:0006289">
    <property type="term" value="P:nucleotide-excision repair"/>
    <property type="evidence" value="ECO:0007669"/>
    <property type="project" value="UniProtKB-UniRule"/>
</dbReference>
<dbReference type="GO" id="GO:0003684">
    <property type="term" value="F:damaged DNA binding"/>
    <property type="evidence" value="ECO:0007669"/>
    <property type="project" value="UniProtKB-UniRule"/>
</dbReference>
<dbReference type="GO" id="GO:0005829">
    <property type="term" value="C:cytosol"/>
    <property type="evidence" value="ECO:0007669"/>
    <property type="project" value="TreeGrafter"/>
</dbReference>
<dbReference type="SMART" id="SM00727">
    <property type="entry name" value="STI1"/>
    <property type="match status" value="1"/>
</dbReference>
<dbReference type="OrthoDB" id="419317at2759"/>
<dbReference type="FunFam" id="3.10.20.90:FF:000254">
    <property type="entry name" value="UV excision repair protein Rad23"/>
    <property type="match status" value="1"/>
</dbReference>
<feature type="compositionally biased region" description="Low complexity" evidence="6">
    <location>
        <begin position="81"/>
        <end position="108"/>
    </location>
</feature>
<dbReference type="PROSITE" id="PS50030">
    <property type="entry name" value="UBA"/>
    <property type="match status" value="2"/>
</dbReference>
<dbReference type="AlphaFoldDB" id="A0A6G0U7L0"/>
<comment type="subcellular location">
    <subcellularLocation>
        <location evidence="5">Nucleus</location>
    </subcellularLocation>
    <subcellularLocation>
        <location evidence="5">Cytoplasm</location>
    </subcellularLocation>
</comment>
<evidence type="ECO:0000256" key="6">
    <source>
        <dbReference type="SAM" id="MobiDB-lite"/>
    </source>
</evidence>
<keyword evidence="2 5" id="KW-0227">DNA damage</keyword>
<dbReference type="SUPFAM" id="SSF46934">
    <property type="entry name" value="UBA-like"/>
    <property type="match status" value="2"/>
</dbReference>
<dbReference type="GO" id="GO:0043130">
    <property type="term" value="F:ubiquitin binding"/>
    <property type="evidence" value="ECO:0007669"/>
    <property type="project" value="UniProtKB-UniRule"/>
</dbReference>
<dbReference type="PANTHER" id="PTHR10621:SF0">
    <property type="entry name" value="UV EXCISION REPAIR PROTEIN RAD23"/>
    <property type="match status" value="1"/>
</dbReference>
<evidence type="ECO:0000259" key="7">
    <source>
        <dbReference type="PROSITE" id="PS50030"/>
    </source>
</evidence>
<dbReference type="Gene3D" id="3.10.20.90">
    <property type="entry name" value="Phosphatidylinositol 3-kinase Catalytic Subunit, Chain A, domain 1"/>
    <property type="match status" value="1"/>
</dbReference>
<dbReference type="InterPro" id="IPR029071">
    <property type="entry name" value="Ubiquitin-like_domsf"/>
</dbReference>
<feature type="domain" description="UBA" evidence="7">
    <location>
        <begin position="141"/>
        <end position="188"/>
    </location>
</feature>
<dbReference type="PROSITE" id="PS50053">
    <property type="entry name" value="UBIQUITIN_2"/>
    <property type="match status" value="1"/>
</dbReference>
<keyword evidence="3 5" id="KW-0234">DNA repair</keyword>
<evidence type="ECO:0000313" key="10">
    <source>
        <dbReference type="Proteomes" id="UP000475862"/>
    </source>
</evidence>
<evidence type="ECO:0000259" key="8">
    <source>
        <dbReference type="PROSITE" id="PS50053"/>
    </source>
</evidence>
<dbReference type="Pfam" id="PF09280">
    <property type="entry name" value="XPC-binding"/>
    <property type="match status" value="1"/>
</dbReference>
<dbReference type="Gene3D" id="1.10.10.540">
    <property type="entry name" value="XPC-binding domain"/>
    <property type="match status" value="1"/>
</dbReference>
<keyword evidence="4 5" id="KW-0539">Nucleus</keyword>